<dbReference type="InterPro" id="IPR005225">
    <property type="entry name" value="Small_GTP-bd"/>
</dbReference>
<dbReference type="FunFam" id="3.40.50.300:FF:001447">
    <property type="entry name" value="Ras-related protein Rab-1B"/>
    <property type="match status" value="1"/>
</dbReference>
<dbReference type="SMART" id="SM00175">
    <property type="entry name" value="RAB"/>
    <property type="match status" value="1"/>
</dbReference>
<protein>
    <recommendedName>
        <fullName evidence="5">Small monomeric GTPase</fullName>
    </recommendedName>
</protein>
<dbReference type="HOGENOM" id="CLU_041217_10_6_1"/>
<dbReference type="AlphaFoldDB" id="H2YLQ2"/>
<organism evidence="3 4">
    <name type="scientific">Ciona savignyi</name>
    <name type="common">Pacific transparent sea squirt</name>
    <dbReference type="NCBI Taxonomy" id="51511"/>
    <lineage>
        <taxon>Eukaryota</taxon>
        <taxon>Metazoa</taxon>
        <taxon>Chordata</taxon>
        <taxon>Tunicata</taxon>
        <taxon>Ascidiacea</taxon>
        <taxon>Phlebobranchia</taxon>
        <taxon>Cionidae</taxon>
        <taxon>Ciona</taxon>
    </lineage>
</organism>
<keyword evidence="2" id="KW-0547">Nucleotide-binding</keyword>
<accession>H2YLQ2</accession>
<dbReference type="SMART" id="SM00173">
    <property type="entry name" value="RAS"/>
    <property type="match status" value="1"/>
</dbReference>
<evidence type="ECO:0000313" key="3">
    <source>
        <dbReference type="Ensembl" id="ENSCSAVP00000006254.1"/>
    </source>
</evidence>
<dbReference type="InterPro" id="IPR027417">
    <property type="entry name" value="P-loop_NTPase"/>
</dbReference>
<dbReference type="FunCoup" id="H2YLQ2">
    <property type="interactions" value="98"/>
</dbReference>
<reference evidence="3" key="3">
    <citation type="submission" date="2025-09" db="UniProtKB">
        <authorList>
            <consortium name="Ensembl"/>
        </authorList>
    </citation>
    <scope>IDENTIFICATION</scope>
</reference>
<dbReference type="Proteomes" id="UP000007875">
    <property type="component" value="Unassembled WGS sequence"/>
</dbReference>
<evidence type="ECO:0000313" key="4">
    <source>
        <dbReference type="Proteomes" id="UP000007875"/>
    </source>
</evidence>
<evidence type="ECO:0000256" key="1">
    <source>
        <dbReference type="ARBA" id="ARBA00006270"/>
    </source>
</evidence>
<dbReference type="Ensembl" id="ENSCSAVT00000006333.1">
    <property type="protein sequence ID" value="ENSCSAVP00000006254.1"/>
    <property type="gene ID" value="ENSCSAVG00000003737.1"/>
</dbReference>
<dbReference type="OMA" id="KMWGQPS"/>
<dbReference type="Gene3D" id="3.40.50.300">
    <property type="entry name" value="P-loop containing nucleotide triphosphate hydrolases"/>
    <property type="match status" value="1"/>
</dbReference>
<dbReference type="eggNOG" id="KOG0079">
    <property type="taxonomic scope" value="Eukaryota"/>
</dbReference>
<comment type="similarity">
    <text evidence="1">Belongs to the small GTPase superfamily. Rab family.</text>
</comment>
<reference evidence="3" key="2">
    <citation type="submission" date="2025-08" db="UniProtKB">
        <authorList>
            <consortium name="Ensembl"/>
        </authorList>
    </citation>
    <scope>IDENTIFICATION</scope>
</reference>
<dbReference type="SMART" id="SM00174">
    <property type="entry name" value="RHO"/>
    <property type="match status" value="1"/>
</dbReference>
<dbReference type="SUPFAM" id="SSF52540">
    <property type="entry name" value="P-loop containing nucleoside triphosphate hydrolases"/>
    <property type="match status" value="1"/>
</dbReference>
<dbReference type="InParanoid" id="H2YLQ2"/>
<dbReference type="NCBIfam" id="TIGR00231">
    <property type="entry name" value="small_GTP"/>
    <property type="match status" value="1"/>
</dbReference>
<dbReference type="PANTHER" id="PTHR47978">
    <property type="match status" value="1"/>
</dbReference>
<proteinExistence type="inferred from homology"/>
<dbReference type="GeneTree" id="ENSGT00870000136549"/>
<sequence length="188" mass="21007">MVVLRGKCVVVGDPTVGKTAIAQAYHSDGSAFPKSYSMSTGIDLLQKFVQLGDDNKEVVDLFVFDSAGRGIFKDLNEASYNKVGMFVIVFDLSSSKSFSNCQKWLEELKNFFEPGKNIPGILIGNKCDLKERRQVDGNKANAFAVKHNLLYFECSAKHYEGIDGAFKELANRYHTLHQENPESIQQIE</sequence>
<name>H2YLQ2_CIOSA</name>
<dbReference type="PROSITE" id="PS51419">
    <property type="entry name" value="RAB"/>
    <property type="match status" value="1"/>
</dbReference>
<dbReference type="PROSITE" id="PS51420">
    <property type="entry name" value="RHO"/>
    <property type="match status" value="1"/>
</dbReference>
<dbReference type="InterPro" id="IPR001806">
    <property type="entry name" value="Small_GTPase"/>
</dbReference>
<dbReference type="PRINTS" id="PR00449">
    <property type="entry name" value="RASTRNSFRMNG"/>
</dbReference>
<reference evidence="4" key="1">
    <citation type="submission" date="2003-08" db="EMBL/GenBank/DDBJ databases">
        <authorList>
            <person name="Birren B."/>
            <person name="Nusbaum C."/>
            <person name="Abebe A."/>
            <person name="Abouelleil A."/>
            <person name="Adekoya E."/>
            <person name="Ait-zahra M."/>
            <person name="Allen N."/>
            <person name="Allen T."/>
            <person name="An P."/>
            <person name="Anderson M."/>
            <person name="Anderson S."/>
            <person name="Arachchi H."/>
            <person name="Armbruster J."/>
            <person name="Bachantsang P."/>
            <person name="Baldwin J."/>
            <person name="Barry A."/>
            <person name="Bayul T."/>
            <person name="Blitshsteyn B."/>
            <person name="Bloom T."/>
            <person name="Blye J."/>
            <person name="Boguslavskiy L."/>
            <person name="Borowsky M."/>
            <person name="Boukhgalter B."/>
            <person name="Brunache A."/>
            <person name="Butler J."/>
            <person name="Calixte N."/>
            <person name="Calvo S."/>
            <person name="Camarata J."/>
            <person name="Campo K."/>
            <person name="Chang J."/>
            <person name="Cheshatsang Y."/>
            <person name="Citroen M."/>
            <person name="Collymore A."/>
            <person name="Considine T."/>
            <person name="Cook A."/>
            <person name="Cooke P."/>
            <person name="Corum B."/>
            <person name="Cuomo C."/>
            <person name="David R."/>
            <person name="Dawoe T."/>
            <person name="Degray S."/>
            <person name="Dodge S."/>
            <person name="Dooley K."/>
            <person name="Dorje P."/>
            <person name="Dorjee K."/>
            <person name="Dorris L."/>
            <person name="Duffey N."/>
            <person name="Dupes A."/>
            <person name="Elkins T."/>
            <person name="Engels R."/>
            <person name="Erickson J."/>
            <person name="Farina A."/>
            <person name="Faro S."/>
            <person name="Ferreira P."/>
            <person name="Fischer H."/>
            <person name="Fitzgerald M."/>
            <person name="Foley K."/>
            <person name="Gage D."/>
            <person name="Galagan J."/>
            <person name="Gearin G."/>
            <person name="Gnerre S."/>
            <person name="Gnirke A."/>
            <person name="Goyette A."/>
            <person name="Graham J."/>
            <person name="Grandbois E."/>
            <person name="Gyaltsen K."/>
            <person name="Hafez N."/>
            <person name="Hagopian D."/>
            <person name="Hagos B."/>
            <person name="Hall J."/>
            <person name="Hatcher B."/>
            <person name="Heller A."/>
            <person name="Higgins H."/>
            <person name="Honan T."/>
            <person name="Horn A."/>
            <person name="Houde N."/>
            <person name="Hughes L."/>
            <person name="Hulme W."/>
            <person name="Husby E."/>
            <person name="Iliev I."/>
            <person name="Jaffe D."/>
            <person name="Jones C."/>
            <person name="Kamal M."/>
            <person name="Kamat A."/>
            <person name="Kamvysselis M."/>
            <person name="Karlsson E."/>
            <person name="Kells C."/>
            <person name="Kieu A."/>
            <person name="Kisner P."/>
            <person name="Kodira C."/>
            <person name="Kulbokas E."/>
            <person name="Labutti K."/>
            <person name="Lama D."/>
            <person name="Landers T."/>
            <person name="Leger J."/>
            <person name="Levine S."/>
            <person name="Lewis D."/>
            <person name="Lewis T."/>
            <person name="Lindblad-toh K."/>
            <person name="Liu X."/>
            <person name="Lokyitsang T."/>
            <person name="Lokyitsang Y."/>
            <person name="Lucien O."/>
            <person name="Lui A."/>
            <person name="Ma L.J."/>
            <person name="Mabbitt R."/>
            <person name="Macdonald J."/>
            <person name="Maclean C."/>
            <person name="Major J."/>
            <person name="Manning J."/>
            <person name="Marabella R."/>
            <person name="Maru K."/>
            <person name="Matthews C."/>
            <person name="Mauceli E."/>
            <person name="Mccarthy M."/>
            <person name="Mcdonough S."/>
            <person name="Mcghee T."/>
            <person name="Meldrim J."/>
            <person name="Meneus L."/>
            <person name="Mesirov J."/>
            <person name="Mihalev A."/>
            <person name="Mihova T."/>
            <person name="Mikkelsen T."/>
            <person name="Mlenga V."/>
            <person name="Moru K."/>
            <person name="Mozes J."/>
            <person name="Mulrain L."/>
            <person name="Munson G."/>
            <person name="Naylor J."/>
            <person name="Newes C."/>
            <person name="Nguyen C."/>
            <person name="Nguyen N."/>
            <person name="Nguyen T."/>
            <person name="Nicol R."/>
            <person name="Nielsen C."/>
            <person name="Nizzari M."/>
            <person name="Norbu C."/>
            <person name="Norbu N."/>
            <person name="O'donnell P."/>
            <person name="Okoawo O."/>
            <person name="O'leary S."/>
            <person name="Omotosho B."/>
            <person name="O'neill K."/>
            <person name="Osman S."/>
            <person name="Parker S."/>
            <person name="Perrin D."/>
            <person name="Phunkhang P."/>
            <person name="Piqani B."/>
            <person name="Purcell S."/>
            <person name="Rachupka T."/>
            <person name="Ramasamy U."/>
            <person name="Rameau R."/>
            <person name="Ray V."/>
            <person name="Raymond C."/>
            <person name="Retta R."/>
            <person name="Richardson S."/>
            <person name="Rise C."/>
            <person name="Rodriguez J."/>
            <person name="Rogers J."/>
            <person name="Rogov P."/>
            <person name="Rutman M."/>
            <person name="Schupbach R."/>
            <person name="Seaman C."/>
            <person name="Settipalli S."/>
            <person name="Sharpe T."/>
            <person name="Sheridan J."/>
            <person name="Sherpa N."/>
            <person name="Shi J."/>
            <person name="Smirnov S."/>
            <person name="Smith C."/>
            <person name="Sougnez C."/>
            <person name="Spencer B."/>
            <person name="Stalker J."/>
            <person name="Stange-thomann N."/>
            <person name="Stavropoulos S."/>
            <person name="Stetson K."/>
            <person name="Stone C."/>
            <person name="Stone S."/>
            <person name="Stubbs M."/>
            <person name="Talamas J."/>
            <person name="Tchuinga P."/>
            <person name="Tenzing P."/>
            <person name="Tesfaye S."/>
            <person name="Theodore J."/>
            <person name="Thoulutsang Y."/>
            <person name="Topham K."/>
            <person name="Towey S."/>
            <person name="Tsamla T."/>
            <person name="Tsomo N."/>
            <person name="Vallee D."/>
            <person name="Vassiliev H."/>
            <person name="Venkataraman V."/>
            <person name="Vinson J."/>
            <person name="Vo A."/>
            <person name="Wade C."/>
            <person name="Wang S."/>
            <person name="Wangchuk T."/>
            <person name="Wangdi T."/>
            <person name="Whittaker C."/>
            <person name="Wilkinson J."/>
            <person name="Wu Y."/>
            <person name="Wyman D."/>
            <person name="Yadav S."/>
            <person name="Yang S."/>
            <person name="Yang X."/>
            <person name="Yeager S."/>
            <person name="Yee E."/>
            <person name="Young G."/>
            <person name="Zainoun J."/>
            <person name="Zembeck L."/>
            <person name="Zimmer A."/>
            <person name="Zody M."/>
            <person name="Lander E."/>
        </authorList>
    </citation>
    <scope>NUCLEOTIDE SEQUENCE [LARGE SCALE GENOMIC DNA]</scope>
</reference>
<dbReference type="Pfam" id="PF00071">
    <property type="entry name" value="Ras"/>
    <property type="match status" value="1"/>
</dbReference>
<dbReference type="GO" id="GO:0005525">
    <property type="term" value="F:GTP binding"/>
    <property type="evidence" value="ECO:0007669"/>
    <property type="project" value="InterPro"/>
</dbReference>
<evidence type="ECO:0008006" key="5">
    <source>
        <dbReference type="Google" id="ProtNLM"/>
    </source>
</evidence>
<dbReference type="GO" id="GO:0003924">
    <property type="term" value="F:GTPase activity"/>
    <property type="evidence" value="ECO:0007669"/>
    <property type="project" value="InterPro"/>
</dbReference>
<dbReference type="STRING" id="51511.ENSCSAVP00000006254"/>
<evidence type="ECO:0000256" key="2">
    <source>
        <dbReference type="ARBA" id="ARBA00022741"/>
    </source>
</evidence>
<keyword evidence="4" id="KW-1185">Reference proteome</keyword>
<dbReference type="PROSITE" id="PS51421">
    <property type="entry name" value="RAS"/>
    <property type="match status" value="1"/>
</dbReference>